<feature type="region of interest" description="Disordered" evidence="1">
    <location>
        <begin position="1"/>
        <end position="28"/>
    </location>
</feature>
<dbReference type="AlphaFoldDB" id="A0A9D4W5T5"/>
<evidence type="ECO:0000313" key="2">
    <source>
        <dbReference type="EMBL" id="KAI5396628.1"/>
    </source>
</evidence>
<gene>
    <name evidence="2" type="ORF">KIW84_062726</name>
</gene>
<keyword evidence="3" id="KW-1185">Reference proteome</keyword>
<comment type="caution">
    <text evidence="2">The sequence shown here is derived from an EMBL/GenBank/DDBJ whole genome shotgun (WGS) entry which is preliminary data.</text>
</comment>
<proteinExistence type="predicted"/>
<accession>A0A9D4W5T5</accession>
<organism evidence="2 3">
    <name type="scientific">Pisum sativum</name>
    <name type="common">Garden pea</name>
    <name type="synonym">Lathyrus oleraceus</name>
    <dbReference type="NCBI Taxonomy" id="3888"/>
    <lineage>
        <taxon>Eukaryota</taxon>
        <taxon>Viridiplantae</taxon>
        <taxon>Streptophyta</taxon>
        <taxon>Embryophyta</taxon>
        <taxon>Tracheophyta</taxon>
        <taxon>Spermatophyta</taxon>
        <taxon>Magnoliopsida</taxon>
        <taxon>eudicotyledons</taxon>
        <taxon>Gunneridae</taxon>
        <taxon>Pentapetalae</taxon>
        <taxon>rosids</taxon>
        <taxon>fabids</taxon>
        <taxon>Fabales</taxon>
        <taxon>Fabaceae</taxon>
        <taxon>Papilionoideae</taxon>
        <taxon>50 kb inversion clade</taxon>
        <taxon>NPAAA clade</taxon>
        <taxon>Hologalegina</taxon>
        <taxon>IRL clade</taxon>
        <taxon>Fabeae</taxon>
        <taxon>Lathyrus</taxon>
    </lineage>
</organism>
<evidence type="ECO:0000313" key="3">
    <source>
        <dbReference type="Proteomes" id="UP001058974"/>
    </source>
</evidence>
<dbReference type="EMBL" id="JAMSHJ010000006">
    <property type="protein sequence ID" value="KAI5396628.1"/>
    <property type="molecule type" value="Genomic_DNA"/>
</dbReference>
<protein>
    <submittedName>
        <fullName evidence="2">Uncharacterized protein</fullName>
    </submittedName>
</protein>
<evidence type="ECO:0000256" key="1">
    <source>
        <dbReference type="SAM" id="MobiDB-lite"/>
    </source>
</evidence>
<name>A0A9D4W5T5_PEA</name>
<reference evidence="2 3" key="1">
    <citation type="journal article" date="2022" name="Nat. Genet.">
        <title>Improved pea reference genome and pan-genome highlight genomic features and evolutionary characteristics.</title>
        <authorList>
            <person name="Yang T."/>
            <person name="Liu R."/>
            <person name="Luo Y."/>
            <person name="Hu S."/>
            <person name="Wang D."/>
            <person name="Wang C."/>
            <person name="Pandey M.K."/>
            <person name="Ge S."/>
            <person name="Xu Q."/>
            <person name="Li N."/>
            <person name="Li G."/>
            <person name="Huang Y."/>
            <person name="Saxena R.K."/>
            <person name="Ji Y."/>
            <person name="Li M."/>
            <person name="Yan X."/>
            <person name="He Y."/>
            <person name="Liu Y."/>
            <person name="Wang X."/>
            <person name="Xiang C."/>
            <person name="Varshney R.K."/>
            <person name="Ding H."/>
            <person name="Gao S."/>
            <person name="Zong X."/>
        </authorList>
    </citation>
    <scope>NUCLEOTIDE SEQUENCE [LARGE SCALE GENOMIC DNA]</scope>
    <source>
        <strain evidence="2 3">cv. Zhongwan 6</strain>
    </source>
</reference>
<dbReference type="Gramene" id="Psat06G0272600-T1">
    <property type="protein sequence ID" value="KAI5396628.1"/>
    <property type="gene ID" value="KIW84_062726"/>
</dbReference>
<sequence>MAPPKVLGASKKQKMGGSTSRHPRSFDSNCFKGVEQDERYKEFEKIKIWSEKQFNINREGTYREVAHISHVNIPFQVHGTLSGFINDLYAARYCMPKKKKAAA</sequence>
<dbReference type="Proteomes" id="UP001058974">
    <property type="component" value="Chromosome 6"/>
</dbReference>